<dbReference type="RefSeq" id="WP_090323694.1">
    <property type="nucleotide sequence ID" value="NZ_FNKJ01000003.1"/>
</dbReference>
<sequence length="151" mass="17629">MMDLVAIEQIKQLKARYFRSIDTCNLDLLRNILAPDVKISFDSPTYQFELNGLEQAIEFYRSNFTNRRFGMHHGHTPEIEVNGDEAKGLWYLNDLFINLDAQTLLNGSAIYEDHYVKMQGEWRILRTGYKRLLEMIGPLDAQWSITSQPIN</sequence>
<evidence type="ECO:0000313" key="1">
    <source>
        <dbReference type="EMBL" id="SDR15900.1"/>
    </source>
</evidence>
<dbReference type="InterPro" id="IPR037401">
    <property type="entry name" value="SnoaL-like"/>
</dbReference>
<dbReference type="SUPFAM" id="SSF54427">
    <property type="entry name" value="NTF2-like"/>
    <property type="match status" value="1"/>
</dbReference>
<accession>A0A1H1GRV3</accession>
<dbReference type="Gene3D" id="3.10.450.50">
    <property type="match status" value="1"/>
</dbReference>
<protein>
    <submittedName>
        <fullName evidence="1">SnoaL-like domain-containing protein</fullName>
    </submittedName>
</protein>
<proteinExistence type="predicted"/>
<dbReference type="Proteomes" id="UP000199570">
    <property type="component" value="Unassembled WGS sequence"/>
</dbReference>
<gene>
    <name evidence="1" type="ORF">SAMN04490195_3488</name>
</gene>
<dbReference type="EMBL" id="FNKJ01000003">
    <property type="protein sequence ID" value="SDR15900.1"/>
    <property type="molecule type" value="Genomic_DNA"/>
</dbReference>
<name>A0A1H1GRV3_9PSED</name>
<dbReference type="OrthoDB" id="4571298at2"/>
<organism evidence="1 2">
    <name type="scientific">Pseudomonas moorei</name>
    <dbReference type="NCBI Taxonomy" id="395599"/>
    <lineage>
        <taxon>Bacteria</taxon>
        <taxon>Pseudomonadati</taxon>
        <taxon>Pseudomonadota</taxon>
        <taxon>Gammaproteobacteria</taxon>
        <taxon>Pseudomonadales</taxon>
        <taxon>Pseudomonadaceae</taxon>
        <taxon>Pseudomonas</taxon>
    </lineage>
</organism>
<dbReference type="AlphaFoldDB" id="A0A1H1GRV3"/>
<dbReference type="Pfam" id="PF13577">
    <property type="entry name" value="SnoaL_4"/>
    <property type="match status" value="1"/>
</dbReference>
<evidence type="ECO:0000313" key="2">
    <source>
        <dbReference type="Proteomes" id="UP000199570"/>
    </source>
</evidence>
<reference evidence="2" key="1">
    <citation type="submission" date="2016-10" db="EMBL/GenBank/DDBJ databases">
        <authorList>
            <person name="Varghese N."/>
            <person name="Submissions S."/>
        </authorList>
    </citation>
    <scope>NUCLEOTIDE SEQUENCE [LARGE SCALE GENOMIC DNA]</scope>
    <source>
        <strain evidence="2">BS3775</strain>
    </source>
</reference>
<keyword evidence="2" id="KW-1185">Reference proteome</keyword>
<dbReference type="InterPro" id="IPR032710">
    <property type="entry name" value="NTF2-like_dom_sf"/>
</dbReference>